<protein>
    <submittedName>
        <fullName evidence="1">Uncharacterized protein</fullName>
    </submittedName>
</protein>
<reference evidence="1" key="1">
    <citation type="submission" date="2022-06" db="EMBL/GenBank/DDBJ databases">
        <authorList>
            <consortium name="SYNGENTA / RWTH Aachen University"/>
        </authorList>
    </citation>
    <scope>NUCLEOTIDE SEQUENCE</scope>
</reference>
<sequence>MPKFVLSSSVKGDAALLRWIALAPPTIPNEAVDEYLRSGVGVLSSLEARSIVADEKCEKRKEEEEEIAKMVELLVWLAYPILHNPELRLASYNAFRKGDHNDKGRGWAAHGFFKVKVGISMVQSFVTSLDSSPIYDGAKDYTGQRYQLRMERMGLVRQSSFFGQLI</sequence>
<accession>A0AAV0AS33</accession>
<dbReference type="EMBL" id="CALTRL010001371">
    <property type="protein sequence ID" value="CAH7672234.1"/>
    <property type="molecule type" value="Genomic_DNA"/>
</dbReference>
<evidence type="ECO:0000313" key="2">
    <source>
        <dbReference type="Proteomes" id="UP001153365"/>
    </source>
</evidence>
<dbReference type="Proteomes" id="UP001153365">
    <property type="component" value="Unassembled WGS sequence"/>
</dbReference>
<keyword evidence="2" id="KW-1185">Reference proteome</keyword>
<name>A0AAV0AS33_PHAPC</name>
<comment type="caution">
    <text evidence="1">The sequence shown here is derived from an EMBL/GenBank/DDBJ whole genome shotgun (WGS) entry which is preliminary data.</text>
</comment>
<evidence type="ECO:0000313" key="1">
    <source>
        <dbReference type="EMBL" id="CAH7672234.1"/>
    </source>
</evidence>
<gene>
    <name evidence="1" type="ORF">PPACK8108_LOCUS7045</name>
</gene>
<proteinExistence type="predicted"/>
<dbReference type="AlphaFoldDB" id="A0AAV0AS33"/>
<organism evidence="1 2">
    <name type="scientific">Phakopsora pachyrhizi</name>
    <name type="common">Asian soybean rust disease fungus</name>
    <dbReference type="NCBI Taxonomy" id="170000"/>
    <lineage>
        <taxon>Eukaryota</taxon>
        <taxon>Fungi</taxon>
        <taxon>Dikarya</taxon>
        <taxon>Basidiomycota</taxon>
        <taxon>Pucciniomycotina</taxon>
        <taxon>Pucciniomycetes</taxon>
        <taxon>Pucciniales</taxon>
        <taxon>Phakopsoraceae</taxon>
        <taxon>Phakopsora</taxon>
    </lineage>
</organism>